<protein>
    <submittedName>
        <fullName evidence="2">Uncharacterized protein</fullName>
    </submittedName>
</protein>
<dbReference type="EMBL" id="CDMY01000214">
    <property type="protein sequence ID" value="CEL94268.1"/>
    <property type="molecule type" value="Genomic_DNA"/>
</dbReference>
<organism evidence="2 3">
    <name type="scientific">Vitrella brassicaformis (strain CCMP3155)</name>
    <dbReference type="NCBI Taxonomy" id="1169540"/>
    <lineage>
        <taxon>Eukaryota</taxon>
        <taxon>Sar</taxon>
        <taxon>Alveolata</taxon>
        <taxon>Colpodellida</taxon>
        <taxon>Vitrellaceae</taxon>
        <taxon>Vitrella</taxon>
    </lineage>
</organism>
<feature type="region of interest" description="Disordered" evidence="1">
    <location>
        <begin position="375"/>
        <end position="458"/>
    </location>
</feature>
<feature type="compositionally biased region" description="Polar residues" evidence="1">
    <location>
        <begin position="788"/>
        <end position="798"/>
    </location>
</feature>
<gene>
    <name evidence="2" type="ORF">Vbra_3704</name>
</gene>
<evidence type="ECO:0000313" key="3">
    <source>
        <dbReference type="Proteomes" id="UP000041254"/>
    </source>
</evidence>
<feature type="region of interest" description="Disordered" evidence="1">
    <location>
        <begin position="1"/>
        <end position="33"/>
    </location>
</feature>
<dbReference type="InParanoid" id="A0A0G4EEY9"/>
<dbReference type="AlphaFoldDB" id="A0A0G4EEY9"/>
<feature type="region of interest" description="Disordered" evidence="1">
    <location>
        <begin position="773"/>
        <end position="798"/>
    </location>
</feature>
<keyword evidence="3" id="KW-1185">Reference proteome</keyword>
<feature type="compositionally biased region" description="Basic residues" evidence="1">
    <location>
        <begin position="143"/>
        <end position="152"/>
    </location>
</feature>
<name>A0A0G4EEY9_VITBC</name>
<feature type="compositionally biased region" description="Low complexity" evidence="1">
    <location>
        <begin position="77"/>
        <end position="90"/>
    </location>
</feature>
<evidence type="ECO:0000313" key="2">
    <source>
        <dbReference type="EMBL" id="CEL94268.1"/>
    </source>
</evidence>
<feature type="compositionally biased region" description="Low complexity" evidence="1">
    <location>
        <begin position="485"/>
        <end position="503"/>
    </location>
</feature>
<feature type="region of interest" description="Disordered" evidence="1">
    <location>
        <begin position="473"/>
        <end position="579"/>
    </location>
</feature>
<evidence type="ECO:0000256" key="1">
    <source>
        <dbReference type="SAM" id="MobiDB-lite"/>
    </source>
</evidence>
<dbReference type="Proteomes" id="UP000041254">
    <property type="component" value="Unassembled WGS sequence"/>
</dbReference>
<accession>A0A0G4EEY9</accession>
<feature type="region of interest" description="Disordered" evidence="1">
    <location>
        <begin position="123"/>
        <end position="167"/>
    </location>
</feature>
<dbReference type="VEuPathDB" id="CryptoDB:Vbra_3704"/>
<proteinExistence type="predicted"/>
<feature type="compositionally biased region" description="Low complexity" evidence="1">
    <location>
        <begin position="539"/>
        <end position="561"/>
    </location>
</feature>
<sequence length="898" mass="98033">MATAQLAAGFTEILGADEKEEEKPHEPPAIFITDGHYRTSSAAQSLAFARRHVSVHSENPAEVEEDLEPPMEIDVLSPPSSRSPPSQQRQDVLGNGDGRIKLKLLKSPVLVGRLPERRSVLVRCTMPAGKEKERGIPPGPRPRALKSSKKRKNDREDVPEPPVSPLRRQIAFPQSPFERITGCPLPRRCLPGTTAVPDMYSRGFEGRQGKGQARHGAARPEIYGKPRISRKREMQEAMAQTKQQRGSRSRQETRKVQKIKAGLKMRPMTAELAQLAVSFKLSMPSSHDSQQSGIWAPEKSVALSASSPVLAYKSYFADAVNWTTIGSVFPHSYRVDWRDTLAPTSKPRRRPQSAPPVQCLIRRTHNLTVESTAAKRDMAKGRPWTATPLPLPGIPETPALEDMPTRPARSGSFGKLAPRLDTTVEERGDHMPSSPHLELSRSSLPEAEQPSKDFTTSLGRQGMLAFRRLLASTPSEKKAARRRSSAPSCVDASSSAVASASAVTERSQAGCQVGDRPQSGSDRERKRPRSAKGGEVLTSPTNSLPSRPPSRRQSAPSDPTRPAAPPRRPKAIVEPTLETKERGLDLVRVAIEYESPTYVSSGGYRVSAPNVNTFYPLPCRRSRPWPPVGTIRGNEEWLTSTLMPNVRAPEMVSPQQLKRSYSAVLMHAKRTAGETEPHAAAVHGEQPTRPALQIPVTQSVCAPAEDALSDRVLHVHRPVGEDGALAFSHAESLDVGSRPLTPFGISTAAKGPATMTSKKPHTVCSAVKTAPAAAGPKPLYRRPAAGPSSPTGRFSTSGSLLRLAESGVDMSRRASDSQPTVLDKLQPIAHTIVERHIPQPRVEAAMSSDLPTWSVHTRRATLQVVSRQYPHGVNVLPTSFFYSNFRRANKRGDKRLTS</sequence>
<feature type="region of interest" description="Disordered" evidence="1">
    <location>
        <begin position="54"/>
        <end position="98"/>
    </location>
</feature>
<feature type="compositionally biased region" description="Acidic residues" evidence="1">
    <location>
        <begin position="61"/>
        <end position="71"/>
    </location>
</feature>
<feature type="region of interest" description="Disordered" evidence="1">
    <location>
        <begin position="235"/>
        <end position="258"/>
    </location>
</feature>
<reference evidence="2 3" key="1">
    <citation type="submission" date="2014-11" db="EMBL/GenBank/DDBJ databases">
        <authorList>
            <person name="Zhu J."/>
            <person name="Qi W."/>
            <person name="Song R."/>
        </authorList>
    </citation>
    <scope>NUCLEOTIDE SEQUENCE [LARGE SCALE GENOMIC DNA]</scope>
</reference>